<dbReference type="SUPFAM" id="SSF89550">
    <property type="entry name" value="PHP domain-like"/>
    <property type="match status" value="1"/>
</dbReference>
<dbReference type="Proteomes" id="UP000516412">
    <property type="component" value="Chromosome"/>
</dbReference>
<dbReference type="SMART" id="SM00481">
    <property type="entry name" value="POLIIIAc"/>
    <property type="match status" value="1"/>
</dbReference>
<organism evidence="2 3">
    <name type="scientific">Neisseria musculi</name>
    <dbReference type="NCBI Taxonomy" id="1815583"/>
    <lineage>
        <taxon>Bacteria</taxon>
        <taxon>Pseudomonadati</taxon>
        <taxon>Pseudomonadota</taxon>
        <taxon>Betaproteobacteria</taxon>
        <taxon>Neisseriales</taxon>
        <taxon>Neisseriaceae</taxon>
        <taxon>Neisseria</taxon>
    </lineage>
</organism>
<dbReference type="InterPro" id="IPR003141">
    <property type="entry name" value="Pol/His_phosphatase_N"/>
</dbReference>
<name>A0A7H1MAK0_9NEIS</name>
<dbReference type="InterPro" id="IPR016195">
    <property type="entry name" value="Pol/histidinol_Pase-like"/>
</dbReference>
<evidence type="ECO:0000313" key="3">
    <source>
        <dbReference type="Proteomes" id="UP000516412"/>
    </source>
</evidence>
<sequence>MIDLHCHSNVSDGRLSPAEVVRLAHANGCTLLALTDHDHTGGLTEARAEAQKCGIRLINGVEISVTWRKRTVHIVGLDFDDGNEDLQNLLAEVRKGRLKRLQAIAAKLEKQGIGGAYEGALALAANPETVSRTHVAEFLINTGHVRNQQQAFSKYLGDGKPASVPHEWADLAAAVAAINGAGGLAVIAHPMRYGFSATAKRNLFEAFKASGGAAIEVHSGRSGQNDRLNYALSAERYGFLSSAGSDFHRQSGYGGGILGACPALPDICRPIWECFRPPHSFDSGQIEKTPFKIISNGL</sequence>
<keyword evidence="3" id="KW-1185">Reference proteome</keyword>
<dbReference type="InterPro" id="IPR004013">
    <property type="entry name" value="PHP_dom"/>
</dbReference>
<evidence type="ECO:0000259" key="1">
    <source>
        <dbReference type="SMART" id="SM00481"/>
    </source>
</evidence>
<dbReference type="Pfam" id="PF02811">
    <property type="entry name" value="PHP"/>
    <property type="match status" value="1"/>
</dbReference>
<protein>
    <submittedName>
        <fullName evidence="2">PHP domain protein</fullName>
    </submittedName>
</protein>
<dbReference type="GO" id="GO:0035312">
    <property type="term" value="F:5'-3' DNA exonuclease activity"/>
    <property type="evidence" value="ECO:0007669"/>
    <property type="project" value="TreeGrafter"/>
</dbReference>
<gene>
    <name evidence="2" type="ORF">H7A79_0054</name>
</gene>
<dbReference type="EMBL" id="CP060414">
    <property type="protein sequence ID" value="QNT58665.1"/>
    <property type="molecule type" value="Genomic_DNA"/>
</dbReference>
<dbReference type="CDD" id="cd07438">
    <property type="entry name" value="PHP_HisPPase_AMP"/>
    <property type="match status" value="1"/>
</dbReference>
<reference evidence="2" key="1">
    <citation type="submission" date="2024-06" db="EMBL/GenBank/DDBJ databases">
        <title>Complete Genome Sequence of mouse commensal type strain Neisseria musculi.</title>
        <authorList>
            <person name="Thapa E."/>
            <person name="Aluvathingal J."/>
            <person name="Nadendla S."/>
            <person name="Mehta A."/>
            <person name="Tettelin H."/>
            <person name="Weyand N.J."/>
        </authorList>
    </citation>
    <scope>NUCLEOTIDE SEQUENCE</scope>
    <source>
        <strain evidence="2">NW831</strain>
    </source>
</reference>
<dbReference type="AlphaFoldDB" id="A0A7H1MAK0"/>
<proteinExistence type="predicted"/>
<accession>A0A7H1MAK0</accession>
<evidence type="ECO:0000313" key="2">
    <source>
        <dbReference type="EMBL" id="QNT58665.1"/>
    </source>
</evidence>
<dbReference type="InterPro" id="IPR052018">
    <property type="entry name" value="PHP_domain"/>
</dbReference>
<dbReference type="KEGG" id="nmus:H7A79_0054"/>
<feature type="domain" description="Polymerase/histidinol phosphatase N-terminal" evidence="1">
    <location>
        <begin position="2"/>
        <end position="67"/>
    </location>
</feature>
<dbReference type="PANTHER" id="PTHR42924:SF3">
    <property type="entry name" value="POLYMERASE_HISTIDINOL PHOSPHATASE N-TERMINAL DOMAIN-CONTAINING PROTEIN"/>
    <property type="match status" value="1"/>
</dbReference>
<dbReference type="Gene3D" id="3.20.20.140">
    <property type="entry name" value="Metal-dependent hydrolases"/>
    <property type="match status" value="1"/>
</dbReference>
<dbReference type="GO" id="GO:0004534">
    <property type="term" value="F:5'-3' RNA exonuclease activity"/>
    <property type="evidence" value="ECO:0007669"/>
    <property type="project" value="TreeGrafter"/>
</dbReference>
<dbReference type="PANTHER" id="PTHR42924">
    <property type="entry name" value="EXONUCLEASE"/>
    <property type="match status" value="1"/>
</dbReference>
<dbReference type="Gene3D" id="1.10.150.650">
    <property type="match status" value="1"/>
</dbReference>